<evidence type="ECO:0000313" key="2">
    <source>
        <dbReference type="EMBL" id="QRC98673.1"/>
    </source>
</evidence>
<proteinExistence type="predicted"/>
<gene>
    <name evidence="2" type="ORF">JI435_047150</name>
</gene>
<reference evidence="3" key="1">
    <citation type="journal article" date="2021" name="BMC Genomics">
        <title>Chromosome-level genome assembly and manually-curated proteome of model necrotroph Parastagonospora nodorum Sn15 reveals a genome-wide trove of candidate effector homologs, and redundancy of virulence-related functions within an accessory chromosome.</title>
        <authorList>
            <person name="Bertazzoni S."/>
            <person name="Jones D.A.B."/>
            <person name="Phan H.T."/>
            <person name="Tan K.-C."/>
            <person name="Hane J.K."/>
        </authorList>
    </citation>
    <scope>NUCLEOTIDE SEQUENCE [LARGE SCALE GENOMIC DNA]</scope>
    <source>
        <strain evidence="3">SN15 / ATCC MYA-4574 / FGSC 10173)</strain>
    </source>
</reference>
<protein>
    <submittedName>
        <fullName evidence="2">Uncharacterized protein</fullName>
    </submittedName>
</protein>
<dbReference type="Proteomes" id="UP000663193">
    <property type="component" value="Chromosome 8"/>
</dbReference>
<feature type="compositionally biased region" description="Polar residues" evidence="1">
    <location>
        <begin position="78"/>
        <end position="99"/>
    </location>
</feature>
<dbReference type="AlphaFoldDB" id="A0A7U2F6P9"/>
<organism evidence="2 3">
    <name type="scientific">Phaeosphaeria nodorum (strain SN15 / ATCC MYA-4574 / FGSC 10173)</name>
    <name type="common">Glume blotch fungus</name>
    <name type="synonym">Parastagonospora nodorum</name>
    <dbReference type="NCBI Taxonomy" id="321614"/>
    <lineage>
        <taxon>Eukaryota</taxon>
        <taxon>Fungi</taxon>
        <taxon>Dikarya</taxon>
        <taxon>Ascomycota</taxon>
        <taxon>Pezizomycotina</taxon>
        <taxon>Dothideomycetes</taxon>
        <taxon>Pleosporomycetidae</taxon>
        <taxon>Pleosporales</taxon>
        <taxon>Pleosporineae</taxon>
        <taxon>Phaeosphaeriaceae</taxon>
        <taxon>Parastagonospora</taxon>
    </lineage>
</organism>
<sequence>PRCKIGILQNPTVYSSRCSRPRLYLVCPINMAGTKLILMSRPGLMAPFEPERLPISRLSNNPPPVMASAAPAPEAPATQSPGAATPSPATKVSRAPNSN</sequence>
<keyword evidence="3" id="KW-1185">Reference proteome</keyword>
<dbReference type="VEuPathDB" id="FungiDB:JI435_047150"/>
<feature type="region of interest" description="Disordered" evidence="1">
    <location>
        <begin position="54"/>
        <end position="99"/>
    </location>
</feature>
<accession>A0A7U2F6P9</accession>
<feature type="non-terminal residue" evidence="2">
    <location>
        <position position="1"/>
    </location>
</feature>
<dbReference type="EMBL" id="CP069030">
    <property type="protein sequence ID" value="QRC98673.1"/>
    <property type="molecule type" value="Genomic_DNA"/>
</dbReference>
<evidence type="ECO:0000313" key="3">
    <source>
        <dbReference type="Proteomes" id="UP000663193"/>
    </source>
</evidence>
<feature type="compositionally biased region" description="Low complexity" evidence="1">
    <location>
        <begin position="66"/>
        <end position="77"/>
    </location>
</feature>
<evidence type="ECO:0000256" key="1">
    <source>
        <dbReference type="SAM" id="MobiDB-lite"/>
    </source>
</evidence>
<name>A0A7U2F6P9_PHANO</name>